<feature type="domain" description="Homeobox" evidence="9">
    <location>
        <begin position="172"/>
        <end position="232"/>
    </location>
</feature>
<dbReference type="AlphaFoldDB" id="A0A7M5X4N6"/>
<dbReference type="PROSITE" id="PS50071">
    <property type="entry name" value="HOMEOBOX_2"/>
    <property type="match status" value="1"/>
</dbReference>
<reference evidence="10" key="1">
    <citation type="submission" date="2021-01" db="UniProtKB">
        <authorList>
            <consortium name="EnsemblMetazoa"/>
        </authorList>
    </citation>
    <scope>IDENTIFICATION</scope>
</reference>
<evidence type="ECO:0000259" key="9">
    <source>
        <dbReference type="PROSITE" id="PS50071"/>
    </source>
</evidence>
<comment type="subcellular location">
    <subcellularLocation>
        <location evidence="6 7">Nucleus</location>
    </subcellularLocation>
</comment>
<feature type="compositionally biased region" description="Low complexity" evidence="8">
    <location>
        <begin position="144"/>
        <end position="153"/>
    </location>
</feature>
<feature type="compositionally biased region" description="Low complexity" evidence="8">
    <location>
        <begin position="15"/>
        <end position="26"/>
    </location>
</feature>
<dbReference type="Pfam" id="PF00046">
    <property type="entry name" value="Homeodomain"/>
    <property type="match status" value="1"/>
</dbReference>
<dbReference type="FunFam" id="1.10.10.60:FF:000719">
    <property type="entry name" value="Homeobox protein orthopedia-like Protein"/>
    <property type="match status" value="1"/>
</dbReference>
<dbReference type="InterPro" id="IPR009057">
    <property type="entry name" value="Homeodomain-like_sf"/>
</dbReference>
<evidence type="ECO:0000256" key="7">
    <source>
        <dbReference type="RuleBase" id="RU000682"/>
    </source>
</evidence>
<sequence>MPAYKNKEQQHTGGVSNHHSVVTSSNEDLDHHFKVNSIIENLHAACDRASRVESAQSSAMISLLPPPDQHLIAPPNPQQSFDDLLSNVQSNHHQPFQSQVDHVLAQFPPDTFKNAQLHSMTFGGSGPTGDQTDADLNNNHPGMNNRPIMNNNNQTKLTDDEDDSSDDMDRPSKQKRHRTRFSPAQLNELERYFSKTHYPDIFVREELAMRIGLTESRVQVWFQNRRAKWKKRKKTMSLFHHNNGLFPSYFNQNLQPRESSCYHNEPPHIWPSASPTNFPSVTPTQTSGAPPPHVTSGAGTPSTQFPYSQLPPGSYPIDRSPVTSQGGYGLNGSADCSRDLDYSVSSAGSPTGGTQYNTQPTTSDHSDHWQNTNSSTSVLDNRRKGTVVEHKSSAPPYR</sequence>
<dbReference type="PRINTS" id="PR00031">
    <property type="entry name" value="HTHREPRESSR"/>
</dbReference>
<dbReference type="GO" id="GO:0005634">
    <property type="term" value="C:nucleus"/>
    <property type="evidence" value="ECO:0007669"/>
    <property type="project" value="UniProtKB-SubCell"/>
</dbReference>
<evidence type="ECO:0000256" key="5">
    <source>
        <dbReference type="ARBA" id="ARBA00067166"/>
    </source>
</evidence>
<name>A0A7M5X4N6_9CNID</name>
<evidence type="ECO:0000256" key="2">
    <source>
        <dbReference type="ARBA" id="ARBA00023125"/>
    </source>
</evidence>
<evidence type="ECO:0000313" key="11">
    <source>
        <dbReference type="Proteomes" id="UP000594262"/>
    </source>
</evidence>
<dbReference type="RefSeq" id="XP_066931406.1">
    <property type="nucleotide sequence ID" value="XM_067075305.1"/>
</dbReference>
<feature type="compositionally biased region" description="Basic and acidic residues" evidence="8">
    <location>
        <begin position="380"/>
        <end position="392"/>
    </location>
</feature>
<feature type="compositionally biased region" description="Polar residues" evidence="8">
    <location>
        <begin position="273"/>
        <end position="288"/>
    </location>
</feature>
<dbReference type="EnsemblMetazoa" id="CLYHEMT016880.2">
    <property type="protein sequence ID" value="CLYHEMP016880.2"/>
    <property type="gene ID" value="CLYHEMG016880"/>
</dbReference>
<dbReference type="GO" id="GO:0000981">
    <property type="term" value="F:DNA-binding transcription factor activity, RNA polymerase II-specific"/>
    <property type="evidence" value="ECO:0007669"/>
    <property type="project" value="InterPro"/>
</dbReference>
<dbReference type="InterPro" id="IPR000047">
    <property type="entry name" value="HTH_motif"/>
</dbReference>
<dbReference type="GO" id="GO:0030182">
    <property type="term" value="P:neuron differentiation"/>
    <property type="evidence" value="ECO:0007669"/>
    <property type="project" value="TreeGrafter"/>
</dbReference>
<protein>
    <recommendedName>
        <fullName evidence="5">Homeobox protein orthopedia</fullName>
    </recommendedName>
</protein>
<dbReference type="SMART" id="SM00389">
    <property type="entry name" value="HOX"/>
    <property type="match status" value="1"/>
</dbReference>
<dbReference type="GO" id="GO:0003677">
    <property type="term" value="F:DNA binding"/>
    <property type="evidence" value="ECO:0007669"/>
    <property type="project" value="UniProtKB-UniRule"/>
</dbReference>
<evidence type="ECO:0000256" key="8">
    <source>
        <dbReference type="SAM" id="MobiDB-lite"/>
    </source>
</evidence>
<evidence type="ECO:0000313" key="10">
    <source>
        <dbReference type="EnsemblMetazoa" id="CLYHEMP016880.2"/>
    </source>
</evidence>
<dbReference type="Proteomes" id="UP000594262">
    <property type="component" value="Unplaced"/>
</dbReference>
<comment type="similarity">
    <text evidence="1">Belongs to the paired homeobox family. Bicoid subfamily.</text>
</comment>
<feature type="compositionally biased region" description="Polar residues" evidence="8">
    <location>
        <begin position="343"/>
        <end position="379"/>
    </location>
</feature>
<dbReference type="GeneID" id="136819130"/>
<organism evidence="10 11">
    <name type="scientific">Clytia hemisphaerica</name>
    <dbReference type="NCBI Taxonomy" id="252671"/>
    <lineage>
        <taxon>Eukaryota</taxon>
        <taxon>Metazoa</taxon>
        <taxon>Cnidaria</taxon>
        <taxon>Hydrozoa</taxon>
        <taxon>Hydroidolina</taxon>
        <taxon>Leptothecata</taxon>
        <taxon>Obeliida</taxon>
        <taxon>Clytiidae</taxon>
        <taxon>Clytia</taxon>
    </lineage>
</organism>
<evidence type="ECO:0000256" key="4">
    <source>
        <dbReference type="ARBA" id="ARBA00023242"/>
    </source>
</evidence>
<dbReference type="PROSITE" id="PS00027">
    <property type="entry name" value="HOMEOBOX_1"/>
    <property type="match status" value="1"/>
</dbReference>
<feature type="region of interest" description="Disordered" evidence="8">
    <location>
        <begin position="1"/>
        <end position="26"/>
    </location>
</feature>
<dbReference type="CDD" id="cd00086">
    <property type="entry name" value="homeodomain"/>
    <property type="match status" value="1"/>
</dbReference>
<feature type="compositionally biased region" description="Basic and acidic residues" evidence="8">
    <location>
        <begin position="1"/>
        <end position="10"/>
    </location>
</feature>
<dbReference type="OrthoDB" id="6159439at2759"/>
<feature type="compositionally biased region" description="Polar residues" evidence="8">
    <location>
        <begin position="297"/>
        <end position="307"/>
    </location>
</feature>
<feature type="DNA-binding region" description="Homeobox" evidence="6">
    <location>
        <begin position="174"/>
        <end position="233"/>
    </location>
</feature>
<keyword evidence="2 6" id="KW-0238">DNA-binding</keyword>
<evidence type="ECO:0000256" key="6">
    <source>
        <dbReference type="PROSITE-ProRule" id="PRU00108"/>
    </source>
</evidence>
<keyword evidence="11" id="KW-1185">Reference proteome</keyword>
<dbReference type="Gene3D" id="1.10.10.60">
    <property type="entry name" value="Homeodomain-like"/>
    <property type="match status" value="1"/>
</dbReference>
<dbReference type="InterPro" id="IPR051895">
    <property type="entry name" value="OTP_Homeobox"/>
</dbReference>
<feature type="region of interest" description="Disordered" evidence="8">
    <location>
        <begin position="260"/>
        <end position="398"/>
    </location>
</feature>
<dbReference type="SUPFAM" id="SSF46689">
    <property type="entry name" value="Homeodomain-like"/>
    <property type="match status" value="1"/>
</dbReference>
<proteinExistence type="inferred from homology"/>
<keyword evidence="4 6" id="KW-0539">Nucleus</keyword>
<dbReference type="InterPro" id="IPR017970">
    <property type="entry name" value="Homeobox_CS"/>
</dbReference>
<dbReference type="PANTHER" id="PTHR46770">
    <property type="entry name" value="HOMEOBOX PROTEIN ORTHOPEDIA"/>
    <property type="match status" value="1"/>
</dbReference>
<keyword evidence="3 6" id="KW-0371">Homeobox</keyword>
<dbReference type="InterPro" id="IPR001356">
    <property type="entry name" value="HD"/>
</dbReference>
<dbReference type="PANTHER" id="PTHR46770:SF1">
    <property type="entry name" value="HOMEOBOX PROTEIN ORTHOPEDIA"/>
    <property type="match status" value="1"/>
</dbReference>
<evidence type="ECO:0000256" key="3">
    <source>
        <dbReference type="ARBA" id="ARBA00023155"/>
    </source>
</evidence>
<evidence type="ECO:0000256" key="1">
    <source>
        <dbReference type="ARBA" id="ARBA00006503"/>
    </source>
</evidence>
<feature type="region of interest" description="Disordered" evidence="8">
    <location>
        <begin position="115"/>
        <end position="180"/>
    </location>
</feature>
<accession>A0A7M5X4N6</accession>
<feature type="compositionally biased region" description="Polar residues" evidence="8">
    <location>
        <begin position="128"/>
        <end position="142"/>
    </location>
</feature>